<dbReference type="InterPro" id="IPR038078">
    <property type="entry name" value="PhoU-like_sf"/>
</dbReference>
<name>A0ABR6NC91_9SPHN</name>
<dbReference type="SUPFAM" id="SSF109755">
    <property type="entry name" value="PhoU-like"/>
    <property type="match status" value="1"/>
</dbReference>
<dbReference type="Gene3D" id="1.20.58.220">
    <property type="entry name" value="Phosphate transport system protein phou homolog 2, domain 2"/>
    <property type="match status" value="2"/>
</dbReference>
<dbReference type="EMBL" id="JACHKA010000001">
    <property type="protein sequence ID" value="MBB5984890.1"/>
    <property type="molecule type" value="Genomic_DNA"/>
</dbReference>
<keyword evidence="5" id="KW-1185">Reference proteome</keyword>
<evidence type="ECO:0000313" key="4">
    <source>
        <dbReference type="EMBL" id="MBB5984890.1"/>
    </source>
</evidence>
<dbReference type="InterPro" id="IPR026022">
    <property type="entry name" value="PhoU_dom"/>
</dbReference>
<dbReference type="PANTHER" id="PTHR42930">
    <property type="entry name" value="PHOSPHATE-SPECIFIC TRANSPORT SYSTEM ACCESSORY PROTEIN PHOU"/>
    <property type="match status" value="1"/>
</dbReference>
<dbReference type="RefSeq" id="WP_014075215.1">
    <property type="nucleotide sequence ID" value="NZ_JACHKA010000001.1"/>
</dbReference>
<organism evidence="4 5">
    <name type="scientific">Sphingobium lignivorans</name>
    <dbReference type="NCBI Taxonomy" id="2735886"/>
    <lineage>
        <taxon>Bacteria</taxon>
        <taxon>Pseudomonadati</taxon>
        <taxon>Pseudomonadota</taxon>
        <taxon>Alphaproteobacteria</taxon>
        <taxon>Sphingomonadales</taxon>
        <taxon>Sphingomonadaceae</taxon>
        <taxon>Sphingobium</taxon>
    </lineage>
</organism>
<dbReference type="PANTHER" id="PTHR42930:SF3">
    <property type="entry name" value="PHOSPHATE-SPECIFIC TRANSPORT SYSTEM ACCESSORY PROTEIN PHOU"/>
    <property type="match status" value="1"/>
</dbReference>
<evidence type="ECO:0000259" key="3">
    <source>
        <dbReference type="Pfam" id="PF01895"/>
    </source>
</evidence>
<dbReference type="PIRSF" id="PIRSF003107">
    <property type="entry name" value="PhoU"/>
    <property type="match status" value="1"/>
</dbReference>
<accession>A0ABR6NC91</accession>
<keyword evidence="2" id="KW-0813">Transport</keyword>
<comment type="caution">
    <text evidence="4">The sequence shown here is derived from an EMBL/GenBank/DDBJ whole genome shotgun (WGS) entry which is preliminary data.</text>
</comment>
<feature type="domain" description="PhoU" evidence="3">
    <location>
        <begin position="20"/>
        <end position="108"/>
    </location>
</feature>
<evidence type="ECO:0000313" key="5">
    <source>
        <dbReference type="Proteomes" id="UP001138540"/>
    </source>
</evidence>
<protein>
    <recommendedName>
        <fullName evidence="2">Phosphate-specific transport system accessory protein PhoU</fullName>
    </recommendedName>
</protein>
<keyword evidence="2" id="KW-0963">Cytoplasm</keyword>
<evidence type="ECO:0000256" key="1">
    <source>
        <dbReference type="ARBA" id="ARBA00008107"/>
    </source>
</evidence>
<sequence length="232" mass="25636">MTEHTVKAFDDDINALRALIAEMGGLTEDAIDNAMRALTTRDIALAKSVVAGDARIDELDAQIERLVVQTIALRAPLADDLREIIAVLKISGIVERMADYAKNIAKRVETVTASSRLEPLSLLPSMAQIAREMVKSALDAFAARDANLALAVIDRDRAVDDFYNSIFRTMVTFMMENQKMISESAHVLFIAKNLERIGDHATNIAEMVHYVATGEKPPEREKSVVIDPLTER</sequence>
<dbReference type="Proteomes" id="UP001138540">
    <property type="component" value="Unassembled WGS sequence"/>
</dbReference>
<comment type="function">
    <text evidence="2">Plays a role in the regulation of phosphate uptake.</text>
</comment>
<comment type="subunit">
    <text evidence="2">Homodimer.</text>
</comment>
<keyword evidence="2" id="KW-0592">Phosphate transport</keyword>
<dbReference type="Pfam" id="PF01895">
    <property type="entry name" value="PhoU"/>
    <property type="match status" value="2"/>
</dbReference>
<dbReference type="InterPro" id="IPR028366">
    <property type="entry name" value="PhoU"/>
</dbReference>
<proteinExistence type="inferred from homology"/>
<dbReference type="NCBIfam" id="TIGR02135">
    <property type="entry name" value="phoU_full"/>
    <property type="match status" value="1"/>
</dbReference>
<evidence type="ECO:0000256" key="2">
    <source>
        <dbReference type="PIRNR" id="PIRNR003107"/>
    </source>
</evidence>
<comment type="subcellular location">
    <subcellularLocation>
        <location evidence="2">Cytoplasm</location>
    </subcellularLocation>
</comment>
<feature type="domain" description="PhoU" evidence="3">
    <location>
        <begin position="124"/>
        <end position="208"/>
    </location>
</feature>
<comment type="similarity">
    <text evidence="1 2">Belongs to the PhoU family.</text>
</comment>
<gene>
    <name evidence="4" type="ORF">HNP60_000864</name>
</gene>
<reference evidence="4 5" key="1">
    <citation type="submission" date="2020-08" db="EMBL/GenBank/DDBJ databases">
        <title>Exploring microbial biodiversity for novel pathways involved in the catabolism of aromatic compounds derived from lignin.</title>
        <authorList>
            <person name="Elkins J."/>
        </authorList>
    </citation>
    <scope>NUCLEOTIDE SEQUENCE [LARGE SCALE GENOMIC DNA]</scope>
    <source>
        <strain evidence="4 5">B1D3A</strain>
    </source>
</reference>